<name>A0A4S3M1S7_9FLAO</name>
<evidence type="ECO:0000313" key="1">
    <source>
        <dbReference type="EMBL" id="THD69052.1"/>
    </source>
</evidence>
<evidence type="ECO:0000313" key="2">
    <source>
        <dbReference type="Proteomes" id="UP000305939"/>
    </source>
</evidence>
<sequence>MDRRKSIKAMFAGTVTSGFMFSGCLTDKEAEVTATDISEGEIVAGGGYGRTPEELARDQRLMSETFFNDHEMATIGVLADLIIPADETSGSATDAGVPDFIEFIVKDMPWQQTPLRGGLMWLDYESNKRYEADFIKASEEQQKDILDDIAYPDEVKPQFEHGARFFSRIRNLVASGFFTSKMGIDDLGYMGNVPNVWDGVPQDVLEKHGLEYDKKILEQSIKPEERNEIANWDNYEV</sequence>
<dbReference type="EMBL" id="SSMC01000001">
    <property type="protein sequence ID" value="THD69052.1"/>
    <property type="molecule type" value="Genomic_DNA"/>
</dbReference>
<dbReference type="Proteomes" id="UP000305939">
    <property type="component" value="Unassembled WGS sequence"/>
</dbReference>
<comment type="caution">
    <text evidence="1">The sequence shown here is derived from an EMBL/GenBank/DDBJ whole genome shotgun (WGS) entry which is preliminary data.</text>
</comment>
<gene>
    <name evidence="1" type="ORF">E7Z59_01615</name>
</gene>
<accession>A0A4S3M1S7</accession>
<reference evidence="1 2" key="1">
    <citation type="submission" date="2019-04" db="EMBL/GenBank/DDBJ databases">
        <title>Draft genome sequence of Robertkochia marina CC-AMO-30D.</title>
        <authorList>
            <person name="Hameed A."/>
            <person name="Lin S.-Y."/>
            <person name="Shahina M."/>
            <person name="Lai W.-A."/>
            <person name="Young C.-C."/>
        </authorList>
    </citation>
    <scope>NUCLEOTIDE SEQUENCE [LARGE SCALE GENOMIC DNA]</scope>
    <source>
        <strain evidence="1 2">CC-AMO-30D</strain>
    </source>
</reference>
<keyword evidence="2" id="KW-1185">Reference proteome</keyword>
<dbReference type="AlphaFoldDB" id="A0A4S3M1S7"/>
<dbReference type="OrthoDB" id="129242at2"/>
<proteinExistence type="predicted"/>
<dbReference type="Pfam" id="PF13618">
    <property type="entry name" value="Gluconate_2-dh3"/>
    <property type="match status" value="1"/>
</dbReference>
<dbReference type="PROSITE" id="PS51257">
    <property type="entry name" value="PROKAR_LIPOPROTEIN"/>
    <property type="match status" value="1"/>
</dbReference>
<organism evidence="1 2">
    <name type="scientific">Robertkochia marina</name>
    <dbReference type="NCBI Taxonomy" id="1227945"/>
    <lineage>
        <taxon>Bacteria</taxon>
        <taxon>Pseudomonadati</taxon>
        <taxon>Bacteroidota</taxon>
        <taxon>Flavobacteriia</taxon>
        <taxon>Flavobacteriales</taxon>
        <taxon>Flavobacteriaceae</taxon>
        <taxon>Robertkochia</taxon>
    </lineage>
</organism>
<dbReference type="InterPro" id="IPR027056">
    <property type="entry name" value="Gluconate_2DH_su3"/>
</dbReference>
<protein>
    <submittedName>
        <fullName evidence="1">Gluconate 2-dehydrogenase subunit 3 family protein</fullName>
    </submittedName>
</protein>
<dbReference type="RefSeq" id="WP_136334542.1">
    <property type="nucleotide sequence ID" value="NZ_QXMP01000004.1"/>
</dbReference>